<evidence type="ECO:0000313" key="1">
    <source>
        <dbReference type="EMBL" id="TDY01648.1"/>
    </source>
</evidence>
<dbReference type="AlphaFoldDB" id="A0A4R8IMI1"/>
<sequence length="110" mass="12113">MIKQIMILDGVMAVAHFRDDGELVEGYGMGGQEEQANLAHFAHNYKRLVQGNADQLSMFTGIRGWTPPGGWVVRGARYTVCSVGNVVCLFDGSEGHLNEVMQELRGASQW</sequence>
<comment type="caution">
    <text evidence="1">The sequence shown here is derived from an EMBL/GenBank/DDBJ whole genome shotgun (WGS) entry which is preliminary data.</text>
</comment>
<dbReference type="RefSeq" id="WP_134082934.1">
    <property type="nucleotide sequence ID" value="NZ_SOQX01000003.1"/>
</dbReference>
<keyword evidence="2" id="KW-1185">Reference proteome</keyword>
<dbReference type="PIRSF" id="PIRSF006821">
    <property type="entry name" value="UCP006821"/>
    <property type="match status" value="1"/>
</dbReference>
<dbReference type="Pfam" id="PF09941">
    <property type="entry name" value="DUF2173"/>
    <property type="match status" value="1"/>
</dbReference>
<dbReference type="EMBL" id="SOQX01000003">
    <property type="protein sequence ID" value="TDY01648.1"/>
    <property type="molecule type" value="Genomic_DNA"/>
</dbReference>
<organism evidence="1 2">
    <name type="scientific">Thiohalophilus thiocyanatoxydans</name>
    <dbReference type="NCBI Taxonomy" id="381308"/>
    <lineage>
        <taxon>Bacteria</taxon>
        <taxon>Pseudomonadati</taxon>
        <taxon>Pseudomonadota</taxon>
        <taxon>Gammaproteobacteria</taxon>
        <taxon>Thiohalomonadales</taxon>
        <taxon>Thiohalophilaceae</taxon>
        <taxon>Thiohalophilus</taxon>
    </lineage>
</organism>
<dbReference type="InterPro" id="IPR018685">
    <property type="entry name" value="DUF2173"/>
</dbReference>
<dbReference type="Proteomes" id="UP000294914">
    <property type="component" value="Unassembled WGS sequence"/>
</dbReference>
<dbReference type="OrthoDB" id="8562534at2"/>
<proteinExistence type="predicted"/>
<reference evidence="1 2" key="1">
    <citation type="submission" date="2019-03" db="EMBL/GenBank/DDBJ databases">
        <title>Genomic Encyclopedia of Type Strains, Phase IV (KMG-IV): sequencing the most valuable type-strain genomes for metagenomic binning, comparative biology and taxonomic classification.</title>
        <authorList>
            <person name="Goeker M."/>
        </authorList>
    </citation>
    <scope>NUCLEOTIDE SEQUENCE [LARGE SCALE GENOMIC DNA]</scope>
    <source>
        <strain evidence="1 2">DSM 16326</strain>
    </source>
</reference>
<protein>
    <submittedName>
        <fullName evidence="1">Roadblock/LC7 domain-containing protein</fullName>
    </submittedName>
</protein>
<accession>A0A4R8IMI1</accession>
<name>A0A4R8IMI1_9GAMM</name>
<gene>
    <name evidence="1" type="ORF">EDC23_1537</name>
</gene>
<evidence type="ECO:0000313" key="2">
    <source>
        <dbReference type="Proteomes" id="UP000294914"/>
    </source>
</evidence>